<evidence type="ECO:0008006" key="6">
    <source>
        <dbReference type="Google" id="ProtNLM"/>
    </source>
</evidence>
<dbReference type="AlphaFoldDB" id="A0A2N5CZ17"/>
<evidence type="ECO:0000313" key="3">
    <source>
        <dbReference type="EMBL" id="PLR19058.1"/>
    </source>
</evidence>
<keyword evidence="5" id="KW-1185">Reference proteome</keyword>
<evidence type="ECO:0000256" key="1">
    <source>
        <dbReference type="SAM" id="Phobius"/>
    </source>
</evidence>
<dbReference type="RefSeq" id="WP_101711617.1">
    <property type="nucleotide sequence ID" value="NZ_CP026100.1"/>
</dbReference>
<evidence type="ECO:0000313" key="4">
    <source>
        <dbReference type="Proteomes" id="UP000234483"/>
    </source>
</evidence>
<evidence type="ECO:0000313" key="5">
    <source>
        <dbReference type="Proteomes" id="UP000281192"/>
    </source>
</evidence>
<dbReference type="KEGG" id="cfh:C1707_02825"/>
<feature type="transmembrane region" description="Helical" evidence="1">
    <location>
        <begin position="194"/>
        <end position="222"/>
    </location>
</feature>
<feature type="transmembrane region" description="Helical" evidence="1">
    <location>
        <begin position="62"/>
        <end position="81"/>
    </location>
</feature>
<dbReference type="Proteomes" id="UP000234483">
    <property type="component" value="Unassembled WGS sequence"/>
</dbReference>
<dbReference type="EMBL" id="CP026100">
    <property type="protein sequence ID" value="AYV45261.1"/>
    <property type="molecule type" value="Genomic_DNA"/>
</dbReference>
<protein>
    <recommendedName>
        <fullName evidence="6">Permease</fullName>
    </recommendedName>
</protein>
<reference evidence="3 4" key="1">
    <citation type="submission" date="2017-12" db="EMBL/GenBank/DDBJ databases">
        <title>The genome sequence of Caulobacter flavus CGMCC1 15093.</title>
        <authorList>
            <person name="Gao J."/>
            <person name="Mao X."/>
            <person name="Sun J."/>
        </authorList>
    </citation>
    <scope>NUCLEOTIDE SEQUENCE [LARGE SCALE GENOMIC DNA]</scope>
    <source>
        <strain evidence="3 4">CGMCC1 15093</strain>
    </source>
</reference>
<dbReference type="Proteomes" id="UP000281192">
    <property type="component" value="Chromosome"/>
</dbReference>
<accession>A0A2N5CZ17</accession>
<sequence>MDLLKILRSFEELLFEAMTWLYFYPRTMLRIIARPISTMAYSDREEGQPEDQRYDDSLSPPVLLIITLVIANAVGWAVHAPQPAGAASLSKMIFDSQQNLLMFRCLLFGLTPLVVTLTLLRKQGQVVSRKTLRRPFYAQCYLASPVALTVSLGLMTVQRNTPGFMALGLAVILASTAWLLTAETRWMARHLKTSLVRAAVMAASAIVRALFYMLLILLPVALV</sequence>
<proteinExistence type="predicted"/>
<feature type="transmembrane region" description="Helical" evidence="1">
    <location>
        <begin position="101"/>
        <end position="120"/>
    </location>
</feature>
<organism evidence="3 4">
    <name type="scientific">Caulobacter flavus</name>
    <dbReference type="NCBI Taxonomy" id="1679497"/>
    <lineage>
        <taxon>Bacteria</taxon>
        <taxon>Pseudomonadati</taxon>
        <taxon>Pseudomonadota</taxon>
        <taxon>Alphaproteobacteria</taxon>
        <taxon>Caulobacterales</taxon>
        <taxon>Caulobacteraceae</taxon>
        <taxon>Caulobacter</taxon>
    </lineage>
</organism>
<feature type="transmembrane region" description="Helical" evidence="1">
    <location>
        <begin position="140"/>
        <end position="157"/>
    </location>
</feature>
<keyword evidence="1" id="KW-0812">Transmembrane</keyword>
<dbReference type="EMBL" id="PJRQ01000008">
    <property type="protein sequence ID" value="PLR19058.1"/>
    <property type="molecule type" value="Genomic_DNA"/>
</dbReference>
<dbReference type="OrthoDB" id="8820484at2"/>
<gene>
    <name evidence="2" type="ORF">C1707_02825</name>
    <name evidence="3" type="ORF">CFHF_03345</name>
</gene>
<feature type="transmembrane region" description="Helical" evidence="1">
    <location>
        <begin position="163"/>
        <end position="182"/>
    </location>
</feature>
<evidence type="ECO:0000313" key="2">
    <source>
        <dbReference type="EMBL" id="AYV45261.1"/>
    </source>
</evidence>
<name>A0A2N5CZ17_9CAUL</name>
<keyword evidence="1" id="KW-0472">Membrane</keyword>
<reference evidence="2 5" key="2">
    <citation type="submission" date="2018-01" db="EMBL/GenBank/DDBJ databases">
        <title>Complete genome sequence of Caulobacter flavus RHGG3.</title>
        <authorList>
            <person name="Yang E."/>
        </authorList>
    </citation>
    <scope>NUCLEOTIDE SEQUENCE [LARGE SCALE GENOMIC DNA]</scope>
    <source>
        <strain evidence="2 5">RHGG3</strain>
    </source>
</reference>
<keyword evidence="1" id="KW-1133">Transmembrane helix</keyword>